<gene>
    <name evidence="1" type="ORF">UFOPK2399_01288</name>
</gene>
<reference evidence="1" key="1">
    <citation type="submission" date="2020-05" db="EMBL/GenBank/DDBJ databases">
        <authorList>
            <person name="Chiriac C."/>
            <person name="Salcher M."/>
            <person name="Ghai R."/>
            <person name="Kavagutti S V."/>
        </authorList>
    </citation>
    <scope>NUCLEOTIDE SEQUENCE</scope>
</reference>
<sequence length="204" mass="22255">MRVTNVDVDRQCAVCERTLLLGERTVRFTPNGGEDYVDVCPLCREAALEYGWVKEGSPLTPTVPIERRKSRWSLAAFLGTPRAPGHTAARPDPVRAGLSESDLAIVEAADIFNASAYRRTLAGIAKSLGAPSISIVPLSGVNSDLVVTVSWDISWYQYRVMPGSAQPVRLEERGLDPSELERSFVSWNASLGEDGRIVPDLARS</sequence>
<organism evidence="1">
    <name type="scientific">freshwater metagenome</name>
    <dbReference type="NCBI Taxonomy" id="449393"/>
    <lineage>
        <taxon>unclassified sequences</taxon>
        <taxon>metagenomes</taxon>
        <taxon>ecological metagenomes</taxon>
    </lineage>
</organism>
<accession>A0A6J6PMT8</accession>
<protein>
    <submittedName>
        <fullName evidence="1">Unannotated protein</fullName>
    </submittedName>
</protein>
<dbReference type="AlphaFoldDB" id="A0A6J6PMT8"/>
<evidence type="ECO:0000313" key="1">
    <source>
        <dbReference type="EMBL" id="CAB4700087.1"/>
    </source>
</evidence>
<name>A0A6J6PMT8_9ZZZZ</name>
<dbReference type="EMBL" id="CAEZXP010000004">
    <property type="protein sequence ID" value="CAB4700087.1"/>
    <property type="molecule type" value="Genomic_DNA"/>
</dbReference>
<proteinExistence type="predicted"/>